<proteinExistence type="predicted"/>
<organism evidence="1 2">
    <name type="scientific">Dorcoceras hygrometricum</name>
    <dbReference type="NCBI Taxonomy" id="472368"/>
    <lineage>
        <taxon>Eukaryota</taxon>
        <taxon>Viridiplantae</taxon>
        <taxon>Streptophyta</taxon>
        <taxon>Embryophyta</taxon>
        <taxon>Tracheophyta</taxon>
        <taxon>Spermatophyta</taxon>
        <taxon>Magnoliopsida</taxon>
        <taxon>eudicotyledons</taxon>
        <taxon>Gunneridae</taxon>
        <taxon>Pentapetalae</taxon>
        <taxon>asterids</taxon>
        <taxon>lamiids</taxon>
        <taxon>Lamiales</taxon>
        <taxon>Gesneriaceae</taxon>
        <taxon>Didymocarpoideae</taxon>
        <taxon>Trichosporeae</taxon>
        <taxon>Loxocarpinae</taxon>
        <taxon>Dorcoceras</taxon>
    </lineage>
</organism>
<accession>A0A2Z7BY78</accession>
<dbReference type="Proteomes" id="UP000250235">
    <property type="component" value="Unassembled WGS sequence"/>
</dbReference>
<dbReference type="AlphaFoldDB" id="A0A2Z7BY78"/>
<sequence length="192" mass="21510">MIPVVFQQYGLSLGEVKPAAFLCEGLRAIQLLWVTKLRRLDKLERRRFGCNALSAVGGVGHQLLTGMVMCSSTTSFEITSVFSCWSMGERDLVMPRYFRGHKLESYEIEGLQCVGERWRIRIPSPGGARKFKIKRRDTRLAPTRISARLALHGWATAVRVVDASGIWVLSPGEWLATILGTHPVSTICCRFS</sequence>
<reference evidence="1 2" key="1">
    <citation type="journal article" date="2015" name="Proc. Natl. Acad. Sci. U.S.A.">
        <title>The resurrection genome of Boea hygrometrica: A blueprint for survival of dehydration.</title>
        <authorList>
            <person name="Xiao L."/>
            <person name="Yang G."/>
            <person name="Zhang L."/>
            <person name="Yang X."/>
            <person name="Zhao S."/>
            <person name="Ji Z."/>
            <person name="Zhou Q."/>
            <person name="Hu M."/>
            <person name="Wang Y."/>
            <person name="Chen M."/>
            <person name="Xu Y."/>
            <person name="Jin H."/>
            <person name="Xiao X."/>
            <person name="Hu G."/>
            <person name="Bao F."/>
            <person name="Hu Y."/>
            <person name="Wan P."/>
            <person name="Li L."/>
            <person name="Deng X."/>
            <person name="Kuang T."/>
            <person name="Xiang C."/>
            <person name="Zhu J.K."/>
            <person name="Oliver M.J."/>
            <person name="He Y."/>
        </authorList>
    </citation>
    <scope>NUCLEOTIDE SEQUENCE [LARGE SCALE GENOMIC DNA]</scope>
    <source>
        <strain evidence="2">cv. XS01</strain>
    </source>
</reference>
<evidence type="ECO:0000313" key="1">
    <source>
        <dbReference type="EMBL" id="KZV39354.1"/>
    </source>
</evidence>
<name>A0A2Z7BY78_9LAMI</name>
<gene>
    <name evidence="1" type="ORF">F511_32783</name>
</gene>
<dbReference type="EMBL" id="KV001193">
    <property type="protein sequence ID" value="KZV39354.1"/>
    <property type="molecule type" value="Genomic_DNA"/>
</dbReference>
<keyword evidence="2" id="KW-1185">Reference proteome</keyword>
<evidence type="ECO:0000313" key="2">
    <source>
        <dbReference type="Proteomes" id="UP000250235"/>
    </source>
</evidence>
<protein>
    <submittedName>
        <fullName evidence="1">Uncharacterized protein</fullName>
    </submittedName>
</protein>